<keyword evidence="2" id="KW-0808">Transferase</keyword>
<dbReference type="InterPro" id="IPR001296">
    <property type="entry name" value="Glyco_trans_1"/>
</dbReference>
<dbReference type="InterPro" id="IPR029063">
    <property type="entry name" value="SAM-dependent_MTases_sf"/>
</dbReference>
<dbReference type="EMBL" id="VMBP01000005">
    <property type="protein sequence ID" value="TSJ61108.1"/>
    <property type="molecule type" value="Genomic_DNA"/>
</dbReference>
<sequence length="1618" mass="179749">MAEQGYGEEYFLSHCGLPYHRDEPHWFRFFGEVARRIDETLSPRTVFDAGCAIGFLVEALRSRGIEAFGRDFSSYAIEQIPVGLRPFCECGSIAKPIEGSYDLVTCIEVLEHMPADEARRAVESMCRASSRILFSSSPTDFTEETHINVQPPRYWMQMFAEQGFGPRADYDGSFLCPWAILFERRSVPPEPAELDAQAHLVLARMRISDNKASAEAGMRSLLAQLQGEMNDLQNRFTALQAGNVEALKGIETHQSEVTLGLRARGQDVVQYSEHSAHIEKAEAELNALRDQLALLQASCANNRATLEEQRAKASRNQQAHERELAFSKRQLSRNETEIAELRNRISALENRRSMFRLRIGNKSRKRNALTLSAPRPEEIEVLSSGLFDAEWYQANNPDIGHYDGGPLRHYFEFGAHEGRDPNPHFSTNWYVATYPAVVESGLNPLLHYVRIGSEIGFRPSADFDPAWYRKTYPDIDGSGLDPLLHYLKYGHAESRRRHATDQSRDVADAQITVLKAPVPASELVLFVTHAPKGKIKPHVPLYLEALKQAGLSTVVIVAAAPSDKVDTTGLIEHADGFLLRENDGYDFAAWSHALRYLDLSGINLLCLANDSLIGPFSAGALRTIMDRARSSTAQLVALTDSHELKHHFQSYFLVAKNDAVRVLADFLGKVRALNDKHQVIMAYELQVLDALEAEGIVGEALFPTTDAKNNTLTDWRELVEAGFPFVKAAVLQLPEAQGWQEILAAKGYDPAIAEESLAIIRSGWPVLPKPAADAAHPAIVPTPRNVAAMSDLAAVHIAELERELIRARNRPWKQVRNKFKFKLYRSMARLSSSWSAKAAAKYERRAQKRDPKRPPSLPGQADLAFVSAAVAGHTREYSGAVPHDPHKPNMLVVSHEASRSGAPILALNIAQALASRYNVTTVSLLGGELIDDFCAISQKVFDANLLSMNASSYEALLQRICGEHRYEFAVVNSIQSHAVLPVLHELGVPSLALLHEFAAYIGKKAAFPEAMRWASETVFSTRLTLESALDYVRDFTPREHILPQGKCEVPYQKRSRESREAARRQLLDVFRSGGEKKRRFTVLGAGTVEIRKGVDLFLEVAAQVRHADGGEKVHFVWIGGGYDPEHDFGYSVFLRDQLKRAGLENHVTMLPATSEIELAYELSDVLLVSSRLDPLPNVAVDALCVGLPVICFENTTGIADILSAANLKTDCVAGYLDTGDAARKILQLAASEDAYARVSSEAKRVGQTTFDFEHYVCQIETLGLNAKARKVNFAADVDEILSAGKFRGDFFHPPLEPMPSPTQLVHDYFARLQWIPGPRKPEPGFNPFIYATSQDSGYDHTREAYADFLRKGRPAGPWLTPVLEGGLDATKGLPATALRSALHIHAYFTGQLQEIIERLEVNDARPDLFVSTGSRSSADEIERILARYSGRVAALEEVPNAGRDIGPLLTQFGPRLIATYDMVGHVHIKKSQHVTDLDMVRVWSEFLFENVLGGPVGGRMLDLILNKAESDERIGVIYPDDPHVIGWTRNMAIAERLAARMGHPSLARSINFPVGTMFWMRTAALKPFVDLGFDWPDYPNEPIPEDGTLLHALERLFGVVPPLEGWRTVVTNIRGVSR</sequence>
<dbReference type="PANTHER" id="PTHR12526:SF629">
    <property type="entry name" value="TEICHURONIC ACID BIOSYNTHESIS GLYCOSYLTRANSFERASE TUAH-RELATED"/>
    <property type="match status" value="1"/>
</dbReference>
<dbReference type="Gene3D" id="3.40.50.2000">
    <property type="entry name" value="Glycogen Phosphorylase B"/>
    <property type="match status" value="1"/>
</dbReference>
<keyword evidence="6" id="KW-1185">Reference proteome</keyword>
<evidence type="ECO:0000256" key="1">
    <source>
        <dbReference type="ARBA" id="ARBA00022676"/>
    </source>
</evidence>
<dbReference type="Pfam" id="PF13489">
    <property type="entry name" value="Methyltransf_23"/>
    <property type="match status" value="1"/>
</dbReference>
<dbReference type="SUPFAM" id="SSF53756">
    <property type="entry name" value="UDP-Glycosyltransferase/glycogen phosphorylase"/>
    <property type="match status" value="1"/>
</dbReference>
<evidence type="ECO:0000256" key="3">
    <source>
        <dbReference type="SAM" id="Coils"/>
    </source>
</evidence>
<organism evidence="5 6">
    <name type="scientific">Ancylobacter moscoviensis</name>
    <dbReference type="NCBI Taxonomy" id="2597768"/>
    <lineage>
        <taxon>Bacteria</taxon>
        <taxon>Pseudomonadati</taxon>
        <taxon>Pseudomonadota</taxon>
        <taxon>Alphaproteobacteria</taxon>
        <taxon>Hyphomicrobiales</taxon>
        <taxon>Xanthobacteraceae</taxon>
        <taxon>Ancylobacter</taxon>
    </lineage>
</organism>
<feature type="domain" description="Glycosyl transferase family 1" evidence="4">
    <location>
        <begin position="1071"/>
        <end position="1244"/>
    </location>
</feature>
<dbReference type="PANTHER" id="PTHR12526">
    <property type="entry name" value="GLYCOSYLTRANSFERASE"/>
    <property type="match status" value="1"/>
</dbReference>
<dbReference type="Proteomes" id="UP000315321">
    <property type="component" value="Unassembled WGS sequence"/>
</dbReference>
<dbReference type="RefSeq" id="WP_144344032.1">
    <property type="nucleotide sequence ID" value="NZ_VMBP01000005.1"/>
</dbReference>
<gene>
    <name evidence="5" type="ORF">FO470_16345</name>
</gene>
<feature type="coiled-coil region" evidence="3">
    <location>
        <begin position="215"/>
        <end position="242"/>
    </location>
</feature>
<reference evidence="5 6" key="1">
    <citation type="submission" date="2019-07" db="EMBL/GenBank/DDBJ databases">
        <authorList>
            <person name="Grouzdev D.S."/>
        </authorList>
    </citation>
    <scope>NUCLEOTIDE SEQUENCE [LARGE SCALE GENOMIC DNA]</scope>
    <source>
        <strain evidence="5 6">3C</strain>
    </source>
</reference>
<dbReference type="Pfam" id="PF00534">
    <property type="entry name" value="Glycos_transf_1"/>
    <property type="match status" value="1"/>
</dbReference>
<dbReference type="Pfam" id="PF05045">
    <property type="entry name" value="RgpF"/>
    <property type="match status" value="2"/>
</dbReference>
<evidence type="ECO:0000256" key="2">
    <source>
        <dbReference type="ARBA" id="ARBA00022679"/>
    </source>
</evidence>
<evidence type="ECO:0000313" key="6">
    <source>
        <dbReference type="Proteomes" id="UP000315321"/>
    </source>
</evidence>
<dbReference type="SUPFAM" id="SSF53335">
    <property type="entry name" value="S-adenosyl-L-methionine-dependent methyltransferases"/>
    <property type="match status" value="1"/>
</dbReference>
<comment type="caution">
    <text evidence="5">The sequence shown here is derived from an EMBL/GenBank/DDBJ whole genome shotgun (WGS) entry which is preliminary data.</text>
</comment>
<accession>A0ABY3DNT4</accession>
<keyword evidence="3" id="KW-0175">Coiled coil</keyword>
<proteinExistence type="predicted"/>
<feature type="coiled-coil region" evidence="3">
    <location>
        <begin position="271"/>
        <end position="358"/>
    </location>
</feature>
<name>A0ABY3DNT4_9HYPH</name>
<evidence type="ECO:0000259" key="4">
    <source>
        <dbReference type="Pfam" id="PF00534"/>
    </source>
</evidence>
<protein>
    <submittedName>
        <fullName evidence="5">Glycosyltransferase</fullName>
    </submittedName>
</protein>
<keyword evidence="1" id="KW-0328">Glycosyltransferase</keyword>
<evidence type="ECO:0000313" key="5">
    <source>
        <dbReference type="EMBL" id="TSJ61108.1"/>
    </source>
</evidence>
<dbReference type="InterPro" id="IPR007739">
    <property type="entry name" value="RgpF"/>
</dbReference>
<dbReference type="CDD" id="cd03801">
    <property type="entry name" value="GT4_PimA-like"/>
    <property type="match status" value="1"/>
</dbReference>
<dbReference type="Gene3D" id="3.40.50.150">
    <property type="entry name" value="Vaccinia Virus protein VP39"/>
    <property type="match status" value="1"/>
</dbReference>